<evidence type="ECO:0000313" key="2">
    <source>
        <dbReference type="Proteomes" id="UP000279089"/>
    </source>
</evidence>
<protein>
    <submittedName>
        <fullName evidence="1">Uncharacterized protein</fullName>
    </submittedName>
</protein>
<name>A0A3N4MCR5_9BACT</name>
<organism evidence="1 2">
    <name type="scientific">Chitinophaga barathri</name>
    <dbReference type="NCBI Taxonomy" id="1647451"/>
    <lineage>
        <taxon>Bacteria</taxon>
        <taxon>Pseudomonadati</taxon>
        <taxon>Bacteroidota</taxon>
        <taxon>Chitinophagia</taxon>
        <taxon>Chitinophagales</taxon>
        <taxon>Chitinophagaceae</taxon>
        <taxon>Chitinophaga</taxon>
    </lineage>
</organism>
<sequence length="131" mass="14362">MSKFSKEAGKFLSLLKGSKQTQAYRIDQIDRKKHKDPLLSGFFGIDKIHELLANKPTASGIRIYYGLDIDGDGKRDKKFLLVACDAEGNDIIPSATAHLEKDGEPASDILGTDTYCPYDCPKANPLNSDNG</sequence>
<accession>A0A3N4MCR5</accession>
<dbReference type="EMBL" id="RMBX01000010">
    <property type="protein sequence ID" value="RPD39696.1"/>
    <property type="molecule type" value="Genomic_DNA"/>
</dbReference>
<evidence type="ECO:0000313" key="1">
    <source>
        <dbReference type="EMBL" id="RPD39696.1"/>
    </source>
</evidence>
<dbReference type="RefSeq" id="WP_120515834.1">
    <property type="nucleotide sequence ID" value="NZ_QXZY01000004.1"/>
</dbReference>
<dbReference type="AlphaFoldDB" id="A0A3N4MCR5"/>
<keyword evidence="2" id="KW-1185">Reference proteome</keyword>
<dbReference type="OrthoDB" id="661524at2"/>
<proteinExistence type="predicted"/>
<comment type="caution">
    <text evidence="1">The sequence shown here is derived from an EMBL/GenBank/DDBJ whole genome shotgun (WGS) entry which is preliminary data.</text>
</comment>
<dbReference type="Proteomes" id="UP000279089">
    <property type="component" value="Unassembled WGS sequence"/>
</dbReference>
<reference evidence="2" key="1">
    <citation type="submission" date="2018-11" db="EMBL/GenBank/DDBJ databases">
        <title>Chitinophaga lutea sp.nov., isolate from arsenic contaminated soil.</title>
        <authorList>
            <person name="Zong Y."/>
        </authorList>
    </citation>
    <scope>NUCLEOTIDE SEQUENCE [LARGE SCALE GENOMIC DNA]</scope>
    <source>
        <strain evidence="2">YLT18</strain>
    </source>
</reference>
<gene>
    <name evidence="1" type="ORF">EG028_18820</name>
</gene>